<reference evidence="1" key="1">
    <citation type="submission" date="2022-04" db="EMBL/GenBank/DDBJ databases">
        <title>Roseomonas acroporae sp. nov., isolated from coral Acropora digitifera.</title>
        <authorList>
            <person name="Sun H."/>
        </authorList>
    </citation>
    <scope>NUCLEOTIDE SEQUENCE</scope>
    <source>
        <strain evidence="1">NAR14</strain>
    </source>
</reference>
<accession>A0A9X1Y908</accession>
<comment type="caution">
    <text evidence="1">The sequence shown here is derived from an EMBL/GenBank/DDBJ whole genome shotgun (WGS) entry which is preliminary data.</text>
</comment>
<dbReference type="EMBL" id="JALPRX010000029">
    <property type="protein sequence ID" value="MCK8784337.1"/>
    <property type="molecule type" value="Genomic_DNA"/>
</dbReference>
<gene>
    <name evidence="1" type="ORF">M0638_08095</name>
</gene>
<keyword evidence="2" id="KW-1185">Reference proteome</keyword>
<proteinExistence type="predicted"/>
<dbReference type="AlphaFoldDB" id="A0A9X1Y908"/>
<protein>
    <submittedName>
        <fullName evidence="1">Uncharacterized protein</fullName>
    </submittedName>
</protein>
<organism evidence="1 2">
    <name type="scientific">Roseomonas acroporae</name>
    <dbReference type="NCBI Taxonomy" id="2937791"/>
    <lineage>
        <taxon>Bacteria</taxon>
        <taxon>Pseudomonadati</taxon>
        <taxon>Pseudomonadota</taxon>
        <taxon>Alphaproteobacteria</taxon>
        <taxon>Acetobacterales</taxon>
        <taxon>Roseomonadaceae</taxon>
        <taxon>Roseomonas</taxon>
    </lineage>
</organism>
<name>A0A9X1Y908_9PROT</name>
<evidence type="ECO:0000313" key="1">
    <source>
        <dbReference type="EMBL" id="MCK8784337.1"/>
    </source>
</evidence>
<evidence type="ECO:0000313" key="2">
    <source>
        <dbReference type="Proteomes" id="UP001139516"/>
    </source>
</evidence>
<dbReference type="Proteomes" id="UP001139516">
    <property type="component" value="Unassembled WGS sequence"/>
</dbReference>
<dbReference type="RefSeq" id="WP_248666517.1">
    <property type="nucleotide sequence ID" value="NZ_JALPRX010000029.1"/>
</dbReference>
<sequence length="80" mass="8668">MWDQPYLETCCRAALHRLSLAGTSGRPADLKDGPCLERLETMGFCARRRDGRFELTAAGRARHGSEVLGRPAARPAGNAA</sequence>